<proteinExistence type="predicted"/>
<evidence type="ECO:0000313" key="1">
    <source>
        <dbReference type="EMBL" id="DAE28194.1"/>
    </source>
</evidence>
<protein>
    <submittedName>
        <fullName evidence="1">Uncharacterized protein</fullName>
    </submittedName>
</protein>
<reference evidence="1" key="1">
    <citation type="journal article" date="2021" name="Proc. Natl. Acad. Sci. U.S.A.">
        <title>A Catalog of Tens of Thousands of Viruses from Human Metagenomes Reveals Hidden Associations with Chronic Diseases.</title>
        <authorList>
            <person name="Tisza M.J."/>
            <person name="Buck C.B."/>
        </authorList>
    </citation>
    <scope>NUCLEOTIDE SEQUENCE</scope>
    <source>
        <strain evidence="1">CtQcs9</strain>
    </source>
</reference>
<name>A0A8S5RAL2_9VIRU</name>
<accession>A0A8S5RAL2</accession>
<organism evidence="1">
    <name type="scientific">virus sp. ctQcs9</name>
    <dbReference type="NCBI Taxonomy" id="2825816"/>
    <lineage>
        <taxon>Viruses</taxon>
    </lineage>
</organism>
<sequence>MGGGGNSSTSPVWDWNGDFTGLIYNPLTYKPETITNLQKAVEKYEAQHDIHENVFKYTRN</sequence>
<dbReference type="EMBL" id="BK059082">
    <property type="protein sequence ID" value="DAE28194.1"/>
    <property type="molecule type" value="Genomic_DNA"/>
</dbReference>